<accession>A0A366FNH3</accession>
<reference evidence="1 2" key="1">
    <citation type="submission" date="2018-06" db="EMBL/GenBank/DDBJ databases">
        <title>Genomic Encyclopedia of Type Strains, Phase IV (KMG-IV): sequencing the most valuable type-strain genomes for metagenomic binning, comparative biology and taxonomic classification.</title>
        <authorList>
            <person name="Goeker M."/>
        </authorList>
    </citation>
    <scope>NUCLEOTIDE SEQUENCE [LARGE SCALE GENOMIC DNA]</scope>
    <source>
        <strain evidence="1 2">DSM 24875</strain>
    </source>
</reference>
<dbReference type="Pfam" id="PF12277">
    <property type="entry name" value="DUF3618"/>
    <property type="match status" value="1"/>
</dbReference>
<dbReference type="InterPro" id="IPR022062">
    <property type="entry name" value="DUF3618"/>
</dbReference>
<dbReference type="Proteomes" id="UP000253529">
    <property type="component" value="Unassembled WGS sequence"/>
</dbReference>
<evidence type="ECO:0000313" key="1">
    <source>
        <dbReference type="EMBL" id="RBP16182.1"/>
    </source>
</evidence>
<evidence type="ECO:0000313" key="2">
    <source>
        <dbReference type="Proteomes" id="UP000253529"/>
    </source>
</evidence>
<proteinExistence type="predicted"/>
<gene>
    <name evidence="1" type="ORF">DFR50_106144</name>
</gene>
<name>A0A366FNH3_9HYPH</name>
<comment type="caution">
    <text evidence="1">The sequence shown here is derived from an EMBL/GenBank/DDBJ whole genome shotgun (WGS) entry which is preliminary data.</text>
</comment>
<protein>
    <submittedName>
        <fullName evidence="1">Putative secreted protein with PEP-CTERM sorting signal</fullName>
    </submittedName>
</protein>
<dbReference type="EMBL" id="QNRK01000006">
    <property type="protein sequence ID" value="RBP16182.1"/>
    <property type="molecule type" value="Genomic_DNA"/>
</dbReference>
<dbReference type="OrthoDB" id="7471221at2"/>
<dbReference type="RefSeq" id="WP_113888504.1">
    <property type="nucleotide sequence ID" value="NZ_QNRK01000006.1"/>
</dbReference>
<keyword evidence="2" id="KW-1185">Reference proteome</keyword>
<organism evidence="1 2">
    <name type="scientific">Roseiarcus fermentans</name>
    <dbReference type="NCBI Taxonomy" id="1473586"/>
    <lineage>
        <taxon>Bacteria</taxon>
        <taxon>Pseudomonadati</taxon>
        <taxon>Pseudomonadota</taxon>
        <taxon>Alphaproteobacteria</taxon>
        <taxon>Hyphomicrobiales</taxon>
        <taxon>Roseiarcaceae</taxon>
        <taxon>Roseiarcus</taxon>
    </lineage>
</organism>
<dbReference type="AlphaFoldDB" id="A0A366FNH3"/>
<sequence>MDVKVATSREYEADANRLRAQIGATIDALSSRLTPSQMASEAASRLGIGERSWPGALDDAVRRHPVPTAVIALGIGLWTLSALRKRSGGENVAALASPLRQSASSIVDSAASVFRQRAEAKRRQFVDIAQAQVAIGAARLADRFEKELDTVFDRVVPDGVSVRPLIESSIQVAVAAVLEGLLRKVSRA</sequence>